<dbReference type="InterPro" id="IPR041931">
    <property type="entry name" value="DNA_pol3_alpha_thumb_dom"/>
</dbReference>
<name>A0AA35RDL3_GEOBA</name>
<keyword evidence="2" id="KW-0808">Transferase</keyword>
<dbReference type="PANTHER" id="PTHR32294:SF0">
    <property type="entry name" value="DNA POLYMERASE III SUBUNIT ALPHA"/>
    <property type="match status" value="1"/>
</dbReference>
<feature type="compositionally biased region" description="Polar residues" evidence="7">
    <location>
        <begin position="808"/>
        <end position="825"/>
    </location>
</feature>
<feature type="domain" description="DNA polymerase III alpha subunit finger" evidence="10">
    <location>
        <begin position="330"/>
        <end position="492"/>
    </location>
</feature>
<keyword evidence="12" id="KW-1185">Reference proteome</keyword>
<evidence type="ECO:0000256" key="1">
    <source>
        <dbReference type="ARBA" id="ARBA00012417"/>
    </source>
</evidence>
<dbReference type="EC" id="2.7.7.7" evidence="1"/>
<dbReference type="GO" id="GO:0008408">
    <property type="term" value="F:3'-5' exonuclease activity"/>
    <property type="evidence" value="ECO:0007669"/>
    <property type="project" value="InterPro"/>
</dbReference>
<evidence type="ECO:0000259" key="9">
    <source>
        <dbReference type="Pfam" id="PF14579"/>
    </source>
</evidence>
<dbReference type="NCBIfam" id="TIGR00594">
    <property type="entry name" value="polc"/>
    <property type="match status" value="1"/>
</dbReference>
<comment type="caution">
    <text evidence="11">The sequence shown here is derived from an EMBL/GenBank/DDBJ whole genome shotgun (WGS) entry which is preliminary data.</text>
</comment>
<proteinExistence type="predicted"/>
<feature type="domain" description="Bacterial DNA polymerase III alpha subunit NTPase" evidence="8">
    <location>
        <begin position="145"/>
        <end position="327"/>
    </location>
</feature>
<dbReference type="Proteomes" id="UP001174909">
    <property type="component" value="Unassembled WGS sequence"/>
</dbReference>
<protein>
    <recommendedName>
        <fullName evidence="1">DNA-directed DNA polymerase</fullName>
        <ecNumber evidence="1">2.7.7.7</ecNumber>
    </recommendedName>
</protein>
<gene>
    <name evidence="11" type="ORF">GBAR_LOCUS6381</name>
</gene>
<feature type="region of interest" description="Disordered" evidence="7">
    <location>
        <begin position="858"/>
        <end position="946"/>
    </location>
</feature>
<evidence type="ECO:0000256" key="5">
    <source>
        <dbReference type="ARBA" id="ARBA00022932"/>
    </source>
</evidence>
<evidence type="ECO:0000313" key="11">
    <source>
        <dbReference type="EMBL" id="CAI8009530.1"/>
    </source>
</evidence>
<dbReference type="Pfam" id="PF14579">
    <property type="entry name" value="HHH_6"/>
    <property type="match status" value="1"/>
</dbReference>
<dbReference type="InterPro" id="IPR004805">
    <property type="entry name" value="DnaE2/DnaE/PolC"/>
</dbReference>
<evidence type="ECO:0000256" key="7">
    <source>
        <dbReference type="SAM" id="MobiDB-lite"/>
    </source>
</evidence>
<dbReference type="Pfam" id="PF17657">
    <property type="entry name" value="DNA_pol3_finger"/>
    <property type="match status" value="1"/>
</dbReference>
<dbReference type="EMBL" id="CASHTH010000972">
    <property type="protein sequence ID" value="CAI8009530.1"/>
    <property type="molecule type" value="Genomic_DNA"/>
</dbReference>
<keyword evidence="3" id="KW-0548">Nucleotidyltransferase</keyword>
<dbReference type="InterPro" id="IPR040982">
    <property type="entry name" value="DNA_pol3_finger"/>
</dbReference>
<evidence type="ECO:0000256" key="4">
    <source>
        <dbReference type="ARBA" id="ARBA00022705"/>
    </source>
</evidence>
<accession>A0AA35RDL3</accession>
<feature type="compositionally biased region" description="Polar residues" evidence="7">
    <location>
        <begin position="907"/>
        <end position="926"/>
    </location>
</feature>
<keyword evidence="4" id="KW-0235">DNA replication</keyword>
<dbReference type="Pfam" id="PF07733">
    <property type="entry name" value="DNA_pol3_alpha"/>
    <property type="match status" value="1"/>
</dbReference>
<evidence type="ECO:0000259" key="8">
    <source>
        <dbReference type="Pfam" id="PF07733"/>
    </source>
</evidence>
<keyword evidence="5" id="KW-0239">DNA-directed DNA polymerase</keyword>
<dbReference type="Gene3D" id="1.10.10.1600">
    <property type="entry name" value="Bacterial DNA polymerase III alpha subunit, thumb domain"/>
    <property type="match status" value="1"/>
</dbReference>
<feature type="compositionally biased region" description="Low complexity" evidence="7">
    <location>
        <begin position="927"/>
        <end position="946"/>
    </location>
</feature>
<comment type="catalytic activity">
    <reaction evidence="6">
        <text>DNA(n) + a 2'-deoxyribonucleoside 5'-triphosphate = DNA(n+1) + diphosphate</text>
        <dbReference type="Rhea" id="RHEA:22508"/>
        <dbReference type="Rhea" id="RHEA-COMP:17339"/>
        <dbReference type="Rhea" id="RHEA-COMP:17340"/>
        <dbReference type="ChEBI" id="CHEBI:33019"/>
        <dbReference type="ChEBI" id="CHEBI:61560"/>
        <dbReference type="ChEBI" id="CHEBI:173112"/>
        <dbReference type="EC" id="2.7.7.7"/>
    </reaction>
</comment>
<dbReference type="InterPro" id="IPR011708">
    <property type="entry name" value="DNA_pol3_alpha_NTPase_dom"/>
</dbReference>
<feature type="domain" description="DNA polymerase helix-hairpin-helix motif" evidence="9">
    <location>
        <begin position="566"/>
        <end position="656"/>
    </location>
</feature>
<feature type="compositionally biased region" description="Acidic residues" evidence="7">
    <location>
        <begin position="795"/>
        <end position="804"/>
    </location>
</feature>
<dbReference type="InterPro" id="IPR029460">
    <property type="entry name" value="DNAPol_HHH"/>
</dbReference>
<dbReference type="PANTHER" id="PTHR32294">
    <property type="entry name" value="DNA POLYMERASE III SUBUNIT ALPHA"/>
    <property type="match status" value="1"/>
</dbReference>
<evidence type="ECO:0000259" key="10">
    <source>
        <dbReference type="Pfam" id="PF17657"/>
    </source>
</evidence>
<evidence type="ECO:0000313" key="12">
    <source>
        <dbReference type="Proteomes" id="UP001174909"/>
    </source>
</evidence>
<feature type="region of interest" description="Disordered" evidence="7">
    <location>
        <begin position="782"/>
        <end position="842"/>
    </location>
</feature>
<reference evidence="11" key="1">
    <citation type="submission" date="2023-03" db="EMBL/GenBank/DDBJ databases">
        <authorList>
            <person name="Steffen K."/>
            <person name="Cardenas P."/>
        </authorList>
    </citation>
    <scope>NUCLEOTIDE SEQUENCE</scope>
</reference>
<feature type="compositionally biased region" description="Acidic residues" evidence="7">
    <location>
        <begin position="880"/>
        <end position="900"/>
    </location>
</feature>
<evidence type="ECO:0000256" key="6">
    <source>
        <dbReference type="ARBA" id="ARBA00049244"/>
    </source>
</evidence>
<organism evidence="11 12">
    <name type="scientific">Geodia barretti</name>
    <name type="common">Barrett's horny sponge</name>
    <dbReference type="NCBI Taxonomy" id="519541"/>
    <lineage>
        <taxon>Eukaryota</taxon>
        <taxon>Metazoa</taxon>
        <taxon>Porifera</taxon>
        <taxon>Demospongiae</taxon>
        <taxon>Heteroscleromorpha</taxon>
        <taxon>Tetractinellida</taxon>
        <taxon>Astrophorina</taxon>
        <taxon>Geodiidae</taxon>
        <taxon>Geodia</taxon>
    </lineage>
</organism>
<sequence length="1035" mass="114201">MRAASEWRRIRTTFAVRRRWQALWAEVPDAITNSQRIAEMCELNLDFSRMRLPEYPVPGGISADEYLAQICHEALNSRIPNAGEAERARLDYELEVIRADPVPRLLPRRLGHRQVRARARHILRRARQRRSKPRALLPRRNRCQPASLQPRFERFLNVERKEMPDIDMDFQDDRREEVINYVVDKYGREHVAQIITFGTFGAKAAIRDVGRALAMPYGDVDRVARLVPNRLNITLEDALEQNPEMKEIYDADEGVAKLVDTAMGLEGLTRHTSTHAAAVLISQEPLDDIVPLQRPTRSTDDGTGVAMTQYAMDPCAALGLLKMDFLGLANLSILARARDLIDETRGFKFALTEIPLEDGNTFDLLSRGDTVGVFQLEGGGMTRYIKELKPSSLSDVAAMIALYRPGPMEHISTFIDSKHGRVAPHYPHPALQDILEETYGVIVYQDQVLQIARTFAGYSLGQADIVRKAMGKKIPEIMAEEKQNFLDGALNQGYTRQMAEQIFALIEPFAGYAFNKAHSVSYGLISYWTAYLKANFPAEYMVALLNSYKDNTDRVAGAVAECRRMNINVLPPSINGSEVNFSIDTGEQSNSAIRFGLSAIKNVGEAAVAPLIETRKEMDGFRSIEQLCQNADLGGVGKKALESLIRAGAFDDFGDRSGMLEVIDRIVSLAQSEAHLRNSQQTSMFDMMGDSMPAELASIDIPDLNTSDAEKGQWEQELLGVSTSNNAMLNLLALHRESDDILMLSDLDADMDGNLVTVTGSVRQRDDQLSLSCFEAQEVILPEDTTHHANNGEDNLPEEREDADLVSAPSNGTPNNTPDDTASYRQNPPPPESVPEQVSAAQNGGVGVAEAVTGYHEDAPTDIADTPPPQAEAALSSPDTDADRDNDPEEDNDLQEENNDEVALPQSPVSGPAQGTNGHARQNGNGASSLPSSPMNANSSNANSSAQADEIHRLLLRIIEGEPEHDKRMLYDVRSLLMEYRGDCEVTLEITTAGHIVEMEWPAVRVSSGTELVERLNSEVLGEFGEAQLVAAAAR</sequence>
<dbReference type="Gene3D" id="1.10.150.870">
    <property type="match status" value="1"/>
</dbReference>
<dbReference type="GO" id="GO:0003887">
    <property type="term" value="F:DNA-directed DNA polymerase activity"/>
    <property type="evidence" value="ECO:0007669"/>
    <property type="project" value="UniProtKB-KW"/>
</dbReference>
<evidence type="ECO:0000256" key="2">
    <source>
        <dbReference type="ARBA" id="ARBA00022679"/>
    </source>
</evidence>
<dbReference type="GO" id="GO:0006260">
    <property type="term" value="P:DNA replication"/>
    <property type="evidence" value="ECO:0007669"/>
    <property type="project" value="UniProtKB-KW"/>
</dbReference>
<dbReference type="AlphaFoldDB" id="A0AA35RDL3"/>
<evidence type="ECO:0000256" key="3">
    <source>
        <dbReference type="ARBA" id="ARBA00022695"/>
    </source>
</evidence>